<proteinExistence type="predicted"/>
<keyword evidence="3" id="KW-0032">Aminotransferase</keyword>
<organism evidence="3 4">
    <name type="scientific">Helicobacter brantae</name>
    <dbReference type="NCBI Taxonomy" id="375927"/>
    <lineage>
        <taxon>Bacteria</taxon>
        <taxon>Pseudomonadati</taxon>
        <taxon>Campylobacterota</taxon>
        <taxon>Epsilonproteobacteria</taxon>
        <taxon>Campylobacterales</taxon>
        <taxon>Helicobacteraceae</taxon>
        <taxon>Helicobacter</taxon>
    </lineage>
</organism>
<evidence type="ECO:0000259" key="2">
    <source>
        <dbReference type="Pfam" id="PF00266"/>
    </source>
</evidence>
<dbReference type="Gene3D" id="3.40.640.10">
    <property type="entry name" value="Type I PLP-dependent aspartate aminotransferase-like (Major domain)"/>
    <property type="match status" value="1"/>
</dbReference>
<dbReference type="GO" id="GO:0008483">
    <property type="term" value="F:transaminase activity"/>
    <property type="evidence" value="ECO:0007669"/>
    <property type="project" value="UniProtKB-KW"/>
</dbReference>
<evidence type="ECO:0000313" key="4">
    <source>
        <dbReference type="Proteomes" id="UP000257045"/>
    </source>
</evidence>
<keyword evidence="4" id="KW-1185">Reference proteome</keyword>
<reference evidence="3 4" key="1">
    <citation type="submission" date="2018-04" db="EMBL/GenBank/DDBJ databases">
        <title>Novel Campyloabacter and Helicobacter Species and Strains.</title>
        <authorList>
            <person name="Mannion A.J."/>
            <person name="Shen Z."/>
            <person name="Fox J.G."/>
        </authorList>
    </citation>
    <scope>NUCLEOTIDE SEQUENCE [LARGE SCALE GENOMIC DNA]</scope>
    <source>
        <strain evidence="3 4">MIT 04-9366</strain>
    </source>
</reference>
<dbReference type="PANTHER" id="PTHR43586:SF8">
    <property type="entry name" value="CYSTEINE DESULFURASE 1, CHLOROPLASTIC"/>
    <property type="match status" value="1"/>
</dbReference>
<name>A0A3D8J1A6_9HELI</name>
<dbReference type="AlphaFoldDB" id="A0A3D8J1A6"/>
<gene>
    <name evidence="3" type="ORF">CQA58_03770</name>
</gene>
<comment type="caution">
    <text evidence="3">The sequence shown here is derived from an EMBL/GenBank/DDBJ whole genome shotgun (WGS) entry which is preliminary data.</text>
</comment>
<evidence type="ECO:0000313" key="3">
    <source>
        <dbReference type="EMBL" id="RDU70996.1"/>
    </source>
</evidence>
<sequence>MILKKGARYFDFTASGLAFSPILKRISSFLPCYANTHSDTSTHASLTTQLYKQSKEVIRKSLGLSEEFSLLNVGSGSTGAIKLFQELMGIYIPPKSRQRLGVQTPSNAPYVFVGAYEHHSNEISYREGLCHLTRIPLNSQGLLDMEVFKQSLSEVNGEIIGSFNIASNVTGIITPYEEVSRLLREKGAIVAFDMASSSPYMNVDSSLFDVCFLSPHKLLGGVGSCGVLGIKSKMIDTSLPPTFGGGGTIKNANRTNHEYLENIDYRQEAGTPGIVQLLTSALAYQLRNEIGLDLIHRREKVLTQAMIYEMKSIPALTLYGNLEAERLGVISFNIGGVSPFDLALELSEKYGIQTRSGCSCAGPYGYDLFGLEDSASELGMKPNWIRASIHYTHSLEDIEYFISSLKKAIKKLRG</sequence>
<protein>
    <submittedName>
        <fullName evidence="3">Aminotransferase</fullName>
    </submittedName>
</protein>
<dbReference type="InterPro" id="IPR015421">
    <property type="entry name" value="PyrdxlP-dep_Trfase_major"/>
</dbReference>
<keyword evidence="3" id="KW-0808">Transferase</keyword>
<dbReference type="SUPFAM" id="SSF53383">
    <property type="entry name" value="PLP-dependent transferases"/>
    <property type="match status" value="1"/>
</dbReference>
<dbReference type="Pfam" id="PF00266">
    <property type="entry name" value="Aminotran_5"/>
    <property type="match status" value="1"/>
</dbReference>
<feature type="domain" description="Aminotransferase class V" evidence="2">
    <location>
        <begin position="9"/>
        <end position="401"/>
    </location>
</feature>
<dbReference type="EMBL" id="NXLV01000005">
    <property type="protein sequence ID" value="RDU70996.1"/>
    <property type="molecule type" value="Genomic_DNA"/>
</dbReference>
<dbReference type="Proteomes" id="UP000257045">
    <property type="component" value="Unassembled WGS sequence"/>
</dbReference>
<dbReference type="InterPro" id="IPR000192">
    <property type="entry name" value="Aminotrans_V_dom"/>
</dbReference>
<evidence type="ECO:0000256" key="1">
    <source>
        <dbReference type="ARBA" id="ARBA00022898"/>
    </source>
</evidence>
<keyword evidence="1" id="KW-0663">Pyridoxal phosphate</keyword>
<dbReference type="PANTHER" id="PTHR43586">
    <property type="entry name" value="CYSTEINE DESULFURASE"/>
    <property type="match status" value="1"/>
</dbReference>
<accession>A0A3D8J1A6</accession>
<dbReference type="Gene3D" id="3.90.1150.10">
    <property type="entry name" value="Aspartate Aminotransferase, domain 1"/>
    <property type="match status" value="1"/>
</dbReference>
<dbReference type="OrthoDB" id="9804366at2"/>
<dbReference type="InterPro" id="IPR015424">
    <property type="entry name" value="PyrdxlP-dep_Trfase"/>
</dbReference>
<dbReference type="InterPro" id="IPR015422">
    <property type="entry name" value="PyrdxlP-dep_Trfase_small"/>
</dbReference>